<dbReference type="GO" id="GO:0015074">
    <property type="term" value="P:DNA integration"/>
    <property type="evidence" value="ECO:0007669"/>
    <property type="project" value="UniProtKB-KW"/>
</dbReference>
<dbReference type="PROSITE" id="PS51898">
    <property type="entry name" value="TYR_RECOMBINASE"/>
    <property type="match status" value="1"/>
</dbReference>
<protein>
    <submittedName>
        <fullName evidence="6">Site-specific integrase</fullName>
    </submittedName>
</protein>
<feature type="domain" description="Tyr recombinase" evidence="5">
    <location>
        <begin position="167"/>
        <end position="364"/>
    </location>
</feature>
<evidence type="ECO:0000313" key="6">
    <source>
        <dbReference type="EMBL" id="RNB83872.1"/>
    </source>
</evidence>
<comment type="caution">
    <text evidence="6">The sequence shown here is derived from an EMBL/GenBank/DDBJ whole genome shotgun (WGS) entry which is preliminary data.</text>
</comment>
<proteinExistence type="inferred from homology"/>
<dbReference type="RefSeq" id="WP_122924371.1">
    <property type="nucleotide sequence ID" value="NZ_RHHU01000010.1"/>
</dbReference>
<evidence type="ECO:0000256" key="1">
    <source>
        <dbReference type="ARBA" id="ARBA00008857"/>
    </source>
</evidence>
<dbReference type="InterPro" id="IPR013762">
    <property type="entry name" value="Integrase-like_cat_sf"/>
</dbReference>
<keyword evidence="7" id="KW-1185">Reference proteome</keyword>
<accession>A0A3M8D777</accession>
<keyword evidence="2" id="KW-0229">DNA integration</keyword>
<dbReference type="EMBL" id="RHHU01000010">
    <property type="protein sequence ID" value="RNB83872.1"/>
    <property type="molecule type" value="Genomic_DNA"/>
</dbReference>
<dbReference type="InterPro" id="IPR004107">
    <property type="entry name" value="Integrase_SAM-like_N"/>
</dbReference>
<evidence type="ECO:0000259" key="5">
    <source>
        <dbReference type="PROSITE" id="PS51898"/>
    </source>
</evidence>
<dbReference type="InterPro" id="IPR028259">
    <property type="entry name" value="AP2-like_int_N"/>
</dbReference>
<dbReference type="GO" id="GO:0003677">
    <property type="term" value="F:DNA binding"/>
    <property type="evidence" value="ECO:0007669"/>
    <property type="project" value="UniProtKB-KW"/>
</dbReference>
<dbReference type="InterPro" id="IPR002104">
    <property type="entry name" value="Integrase_catalytic"/>
</dbReference>
<dbReference type="Pfam" id="PF14657">
    <property type="entry name" value="Arm-DNA-bind_4"/>
    <property type="match status" value="1"/>
</dbReference>
<evidence type="ECO:0000256" key="2">
    <source>
        <dbReference type="ARBA" id="ARBA00022908"/>
    </source>
</evidence>
<keyword evidence="3" id="KW-0238">DNA-binding</keyword>
<gene>
    <name evidence="6" type="ORF">EDM59_15235</name>
</gene>
<dbReference type="Gene3D" id="1.10.443.10">
    <property type="entry name" value="Intergrase catalytic core"/>
    <property type="match status" value="1"/>
</dbReference>
<comment type="similarity">
    <text evidence="1">Belongs to the 'phage' integrase family.</text>
</comment>
<dbReference type="PANTHER" id="PTHR30349:SF64">
    <property type="entry name" value="PROPHAGE INTEGRASE INTD-RELATED"/>
    <property type="match status" value="1"/>
</dbReference>
<reference evidence="6 7" key="1">
    <citation type="submission" date="2018-10" db="EMBL/GenBank/DDBJ databases">
        <title>Phylogenomics of Brevibacillus.</title>
        <authorList>
            <person name="Dunlap C."/>
        </authorList>
    </citation>
    <scope>NUCLEOTIDE SEQUENCE [LARGE SCALE GENOMIC DNA]</scope>
    <source>
        <strain evidence="6 7">JCM 15774</strain>
    </source>
</reference>
<keyword evidence="4" id="KW-0233">DNA recombination</keyword>
<dbReference type="PANTHER" id="PTHR30349">
    <property type="entry name" value="PHAGE INTEGRASE-RELATED"/>
    <property type="match status" value="1"/>
</dbReference>
<dbReference type="Gene3D" id="1.10.150.130">
    <property type="match status" value="1"/>
</dbReference>
<organism evidence="6 7">
    <name type="scientific">Brevibacillus nitrificans</name>
    <dbReference type="NCBI Taxonomy" id="651560"/>
    <lineage>
        <taxon>Bacteria</taxon>
        <taxon>Bacillati</taxon>
        <taxon>Bacillota</taxon>
        <taxon>Bacilli</taxon>
        <taxon>Bacillales</taxon>
        <taxon>Paenibacillaceae</taxon>
        <taxon>Brevibacillus</taxon>
    </lineage>
</organism>
<dbReference type="CDD" id="cd01189">
    <property type="entry name" value="INT_ICEBs1_C_like"/>
    <property type="match status" value="1"/>
</dbReference>
<dbReference type="GO" id="GO:0006310">
    <property type="term" value="P:DNA recombination"/>
    <property type="evidence" value="ECO:0007669"/>
    <property type="project" value="UniProtKB-KW"/>
</dbReference>
<sequence>MKVNKDSKTGTYWFVVSAGKDELGKRRQIKRRGFRTEKEALREMSKIMQQVDENTYVKNTKLGYSEFIEGEWLDSKALKLKSVTLATYRHNVQKHIVAYFKKVEIGKITPQIIEKFYAHLVKEKGLSETTILDIHKIVKSSLKMAVKRKYISYSPAADVETPKVPRKEMLVWNLEETTRFLKETEGSNLYMAYLLALTTGMRQGEILGLRWKDIDFENGTLQVRQTLSHDGKYFSEETKTKSSTRTITLTEKTIEELKAHKKKVAKEKLAAGSSYQDYNLVVCTKTGNPINPRNLLRDFYKLMKKANVPKIKFHGLRHTVATLMLTQGINPKIVKEILGHSDIRVTLDTYSHVLPTVHKETAKQFGNLLFG</sequence>
<dbReference type="SUPFAM" id="SSF56349">
    <property type="entry name" value="DNA breaking-rejoining enzymes"/>
    <property type="match status" value="1"/>
</dbReference>
<evidence type="ECO:0000313" key="7">
    <source>
        <dbReference type="Proteomes" id="UP000269573"/>
    </source>
</evidence>
<evidence type="ECO:0000256" key="4">
    <source>
        <dbReference type="ARBA" id="ARBA00023172"/>
    </source>
</evidence>
<dbReference type="InterPro" id="IPR011010">
    <property type="entry name" value="DNA_brk_join_enz"/>
</dbReference>
<dbReference type="InterPro" id="IPR010998">
    <property type="entry name" value="Integrase_recombinase_N"/>
</dbReference>
<evidence type="ECO:0000256" key="3">
    <source>
        <dbReference type="ARBA" id="ARBA00023125"/>
    </source>
</evidence>
<dbReference type="InterPro" id="IPR050090">
    <property type="entry name" value="Tyrosine_recombinase_XerCD"/>
</dbReference>
<dbReference type="AlphaFoldDB" id="A0A3M8D777"/>
<name>A0A3M8D777_9BACL</name>
<dbReference type="Pfam" id="PF14659">
    <property type="entry name" value="Phage_int_SAM_3"/>
    <property type="match status" value="1"/>
</dbReference>
<dbReference type="Proteomes" id="UP000269573">
    <property type="component" value="Unassembled WGS sequence"/>
</dbReference>
<dbReference type="Pfam" id="PF00589">
    <property type="entry name" value="Phage_integrase"/>
    <property type="match status" value="1"/>
</dbReference>